<accession>A0ABR9TCA5</accession>
<keyword evidence="3" id="KW-1185">Reference proteome</keyword>
<evidence type="ECO:0008006" key="4">
    <source>
        <dbReference type="Google" id="ProtNLM"/>
    </source>
</evidence>
<keyword evidence="1" id="KW-0472">Membrane</keyword>
<reference evidence="2 3" key="1">
    <citation type="submission" date="2018-02" db="EMBL/GenBank/DDBJ databases">
        <title>Sphingobacterium KA21.</title>
        <authorList>
            <person name="Vasarhelyi B.M."/>
            <person name="Deshmukh S."/>
            <person name="Balint B."/>
            <person name="Kukolya J."/>
        </authorList>
    </citation>
    <scope>NUCLEOTIDE SEQUENCE [LARGE SCALE GENOMIC DNA]</scope>
    <source>
        <strain evidence="2 3">Ka21</strain>
    </source>
</reference>
<dbReference type="Proteomes" id="UP000618319">
    <property type="component" value="Unassembled WGS sequence"/>
</dbReference>
<evidence type="ECO:0000313" key="3">
    <source>
        <dbReference type="Proteomes" id="UP000618319"/>
    </source>
</evidence>
<keyword evidence="1" id="KW-1133">Transmembrane helix</keyword>
<comment type="caution">
    <text evidence="2">The sequence shown here is derived from an EMBL/GenBank/DDBJ whole genome shotgun (WGS) entry which is preliminary data.</text>
</comment>
<evidence type="ECO:0000256" key="1">
    <source>
        <dbReference type="SAM" id="Phobius"/>
    </source>
</evidence>
<gene>
    <name evidence="2" type="ORF">C4F40_19610</name>
</gene>
<protein>
    <recommendedName>
        <fullName evidence="4">AsmA-like C-terminal domain-containing protein</fullName>
    </recommendedName>
</protein>
<sequence length="601" mass="68891">MKPIWKWILIILALLLLTVGGVLWYYGRNWKPILETKLKEVVHKSSNGLYTLTYDDLDLNIGLGNVTLRQVELIPDSAIYQQMITNQSAPDNRFHIKLKALKIRRFSLWDVLRSRQLYIKSIFLEEPEIHLMSEQHAFNDTLSTEPKKTLYESIENIFTSVNVRDVQLDNVKFTYSKLNAGKSTGVELNKVTVKIHDVLVDKTSIGDSSRLFYTKMIDVHVPGFEYDLSDGFYKLKFDDLSINTKDQNLLLTKFAYEPKMAKSAFFKQKNRNITMTILKFDTLRLEHLDFKQLLEDRKTIASSVELKNGIVDLSNDKRYPKYPKNKIGRSPHQQLMKLNSLIRLDTVFVDNVTITYHEFSAKYGKEGSISFNNAKGNLTNVTNDTSVLKKDKFMRADLSAKIMNSGSLHAKFGFDMLSKNGYHTYKGSVGAMNATAFNRILKPLLNVELASGNMKKVTFDMEGTDHRNWGDFRFDYNNLKINLLNEQEKGKAQTSKKIISFLVNQIIINDSNPDANEIYHVGKINYKRDPEHTFFKTLWQSLLDGIKQTAGISPEREARLTGTAAKAQEAVKESNSAVNKTKGFIRGIFKKKDKPKNDDEK</sequence>
<dbReference type="RefSeq" id="WP_196941077.1">
    <property type="nucleotide sequence ID" value="NZ_MU158692.1"/>
</dbReference>
<organism evidence="2 3">
    <name type="scientific">Sphingobacterium pedocola</name>
    <dbReference type="NCBI Taxonomy" id="2082722"/>
    <lineage>
        <taxon>Bacteria</taxon>
        <taxon>Pseudomonadati</taxon>
        <taxon>Bacteroidota</taxon>
        <taxon>Sphingobacteriia</taxon>
        <taxon>Sphingobacteriales</taxon>
        <taxon>Sphingobacteriaceae</taxon>
        <taxon>Sphingobacterium</taxon>
    </lineage>
</organism>
<proteinExistence type="predicted"/>
<keyword evidence="1" id="KW-0812">Transmembrane</keyword>
<feature type="transmembrane region" description="Helical" evidence="1">
    <location>
        <begin position="7"/>
        <end position="27"/>
    </location>
</feature>
<evidence type="ECO:0000313" key="2">
    <source>
        <dbReference type="EMBL" id="MBE8722931.1"/>
    </source>
</evidence>
<name>A0ABR9TCA5_9SPHI</name>
<dbReference type="EMBL" id="PSKQ01000025">
    <property type="protein sequence ID" value="MBE8722931.1"/>
    <property type="molecule type" value="Genomic_DNA"/>
</dbReference>